<evidence type="ECO:0000313" key="1">
    <source>
        <dbReference type="EMBL" id="KAK0705588.1"/>
    </source>
</evidence>
<sequence>MQRLRVASERKYHRWFFETRAELEAGGEAKATLEMELRRMSERAAGLEASVATLTSAKARLEEVVAERGEAGAVLTRRVDGLKVLLREERGRVVGLPRDGEGGMRGDRREVLERALRTALEHEGAERAILEAGIQREREVARELRTLLAGERQMLVEERRRSEAVQGQLDKERERRARAVRHLMGNGSGVSES</sequence>
<name>A0AA40DMT1_9PEZI</name>
<gene>
    <name evidence="1" type="ORF">B0H67DRAFT_594480</name>
</gene>
<proteinExistence type="predicted"/>
<organism evidence="1 2">
    <name type="scientific">Lasiosphaeris hirsuta</name>
    <dbReference type="NCBI Taxonomy" id="260670"/>
    <lineage>
        <taxon>Eukaryota</taxon>
        <taxon>Fungi</taxon>
        <taxon>Dikarya</taxon>
        <taxon>Ascomycota</taxon>
        <taxon>Pezizomycotina</taxon>
        <taxon>Sordariomycetes</taxon>
        <taxon>Sordariomycetidae</taxon>
        <taxon>Sordariales</taxon>
        <taxon>Lasiosphaeriaceae</taxon>
        <taxon>Lasiosphaeris</taxon>
    </lineage>
</organism>
<dbReference type="AlphaFoldDB" id="A0AA40DMT1"/>
<protein>
    <submittedName>
        <fullName evidence="1">Uncharacterized protein</fullName>
    </submittedName>
</protein>
<keyword evidence="2" id="KW-1185">Reference proteome</keyword>
<dbReference type="Proteomes" id="UP001172102">
    <property type="component" value="Unassembled WGS sequence"/>
</dbReference>
<accession>A0AA40DMT1</accession>
<evidence type="ECO:0000313" key="2">
    <source>
        <dbReference type="Proteomes" id="UP001172102"/>
    </source>
</evidence>
<dbReference type="EMBL" id="JAUKUA010000007">
    <property type="protein sequence ID" value="KAK0705588.1"/>
    <property type="molecule type" value="Genomic_DNA"/>
</dbReference>
<reference evidence="1" key="1">
    <citation type="submission" date="2023-06" db="EMBL/GenBank/DDBJ databases">
        <title>Genome-scale phylogeny and comparative genomics of the fungal order Sordariales.</title>
        <authorList>
            <consortium name="Lawrence Berkeley National Laboratory"/>
            <person name="Hensen N."/>
            <person name="Bonometti L."/>
            <person name="Westerberg I."/>
            <person name="Brannstrom I.O."/>
            <person name="Guillou S."/>
            <person name="Cros-Aarteil S."/>
            <person name="Calhoun S."/>
            <person name="Haridas S."/>
            <person name="Kuo A."/>
            <person name="Mondo S."/>
            <person name="Pangilinan J."/>
            <person name="Riley R."/>
            <person name="Labutti K."/>
            <person name="Andreopoulos B."/>
            <person name="Lipzen A."/>
            <person name="Chen C."/>
            <person name="Yanf M."/>
            <person name="Daum C."/>
            <person name="Ng V."/>
            <person name="Clum A."/>
            <person name="Steindorff A."/>
            <person name="Ohm R."/>
            <person name="Martin F."/>
            <person name="Silar P."/>
            <person name="Natvig D."/>
            <person name="Lalanne C."/>
            <person name="Gautier V."/>
            <person name="Ament-Velasquez S.L."/>
            <person name="Kruys A."/>
            <person name="Hutchinson M.I."/>
            <person name="Powell A.J."/>
            <person name="Barry K."/>
            <person name="Miller A.N."/>
            <person name="Grigoriev I.V."/>
            <person name="Debuchy R."/>
            <person name="Gladieux P."/>
            <person name="Thoren M.H."/>
            <person name="Johannesson H."/>
        </authorList>
    </citation>
    <scope>NUCLEOTIDE SEQUENCE</scope>
    <source>
        <strain evidence="1">SMH4607-1</strain>
    </source>
</reference>
<comment type="caution">
    <text evidence="1">The sequence shown here is derived from an EMBL/GenBank/DDBJ whole genome shotgun (WGS) entry which is preliminary data.</text>
</comment>